<proteinExistence type="predicted"/>
<dbReference type="Proteomes" id="UP000825483">
    <property type="component" value="Unassembled WGS sequence"/>
</dbReference>
<reference evidence="1" key="1">
    <citation type="journal article" date="2022" name="Int. J. Syst. Evol. Microbiol.">
        <title>Prevotella lacticifex sp. nov., isolated from the rumen of cows.</title>
        <authorList>
            <person name="Shinkai T."/>
            <person name="Ikeyama N."/>
            <person name="Kumagai M."/>
            <person name="Ohmori H."/>
            <person name="Sakamoto M."/>
            <person name="Ohkuma M."/>
            <person name="Mitsumori M."/>
        </authorList>
    </citation>
    <scope>NUCLEOTIDE SEQUENCE</scope>
    <source>
        <strain evidence="1">R5076</strain>
    </source>
</reference>
<evidence type="ECO:0000313" key="2">
    <source>
        <dbReference type="Proteomes" id="UP000825483"/>
    </source>
</evidence>
<name>A0A9R1C9R4_9BACT</name>
<protein>
    <submittedName>
        <fullName evidence="1">Uncharacterized protein</fullName>
    </submittedName>
</protein>
<keyword evidence="2" id="KW-1185">Reference proteome</keyword>
<dbReference type="EMBL" id="BPUB01000001">
    <property type="protein sequence ID" value="GJG58630.1"/>
    <property type="molecule type" value="Genomic_DNA"/>
</dbReference>
<accession>A0A9R1C9R4</accession>
<sequence length="79" mass="8498">MFSQWGRLIPRLEVISIVEGSPVVHPGIPGTIVAIETPNARIAAIVRSAESKKAAKAGAEEIRLQVEFPTCVCKITTFP</sequence>
<comment type="caution">
    <text evidence="1">The sequence shown here is derived from an EMBL/GenBank/DDBJ whole genome shotgun (WGS) entry which is preliminary data.</text>
</comment>
<gene>
    <name evidence="1" type="ORF">PRLR5076_14810</name>
</gene>
<dbReference type="AlphaFoldDB" id="A0A9R1C9R4"/>
<evidence type="ECO:0000313" key="1">
    <source>
        <dbReference type="EMBL" id="GJG58630.1"/>
    </source>
</evidence>
<organism evidence="1 2">
    <name type="scientific">Prevotella lacticifex</name>
    <dbReference type="NCBI Taxonomy" id="2854755"/>
    <lineage>
        <taxon>Bacteria</taxon>
        <taxon>Pseudomonadati</taxon>
        <taxon>Bacteroidota</taxon>
        <taxon>Bacteroidia</taxon>
        <taxon>Bacteroidales</taxon>
        <taxon>Prevotellaceae</taxon>
        <taxon>Prevotella</taxon>
    </lineage>
</organism>